<comment type="caution">
    <text evidence="2">The sequence shown here is derived from an EMBL/GenBank/DDBJ whole genome shotgun (WGS) entry which is preliminary data.</text>
</comment>
<gene>
    <name evidence="2" type="ORF">D8Y22_17660</name>
</gene>
<keyword evidence="3" id="KW-1185">Reference proteome</keyword>
<dbReference type="EMBL" id="RBZW01000058">
    <property type="protein sequence ID" value="THE63639.1"/>
    <property type="molecule type" value="Genomic_DNA"/>
</dbReference>
<name>A0A4S3TI07_9EURY</name>
<keyword evidence="1" id="KW-1133">Transmembrane helix</keyword>
<evidence type="ECO:0000313" key="3">
    <source>
        <dbReference type="Proteomes" id="UP000318864"/>
    </source>
</evidence>
<keyword evidence="1" id="KW-0472">Membrane</keyword>
<evidence type="ECO:0000256" key="1">
    <source>
        <dbReference type="SAM" id="Phobius"/>
    </source>
</evidence>
<dbReference type="RefSeq" id="WP_141465987.1">
    <property type="nucleotide sequence ID" value="NZ_RBZW01000058.1"/>
</dbReference>
<dbReference type="AlphaFoldDB" id="A0A4S3TI07"/>
<dbReference type="Proteomes" id="UP000318864">
    <property type="component" value="Unassembled WGS sequence"/>
</dbReference>
<evidence type="ECO:0000313" key="2">
    <source>
        <dbReference type="EMBL" id="THE63639.1"/>
    </source>
</evidence>
<protein>
    <submittedName>
        <fullName evidence="2">Uncharacterized protein</fullName>
    </submittedName>
</protein>
<accession>A0A4S3TI07</accession>
<organism evidence="2 3">
    <name type="scientific">Salinadaptatus halalkaliphilus</name>
    <dbReference type="NCBI Taxonomy" id="2419781"/>
    <lineage>
        <taxon>Archaea</taxon>
        <taxon>Methanobacteriati</taxon>
        <taxon>Methanobacteriota</taxon>
        <taxon>Stenosarchaea group</taxon>
        <taxon>Halobacteria</taxon>
        <taxon>Halobacteriales</taxon>
        <taxon>Natrialbaceae</taxon>
        <taxon>Salinadaptatus</taxon>
    </lineage>
</organism>
<sequence>MTALPAWIDDRLDPELNKKLTQRHVIETMIEADRPFFSAQQIRARVRPDVSKETVRNRLAELREIDIVAAETYPESITLYYVNHPESNWPLSPEGQQALAYDTPLETLSLGDFLRLRNPAGLRTLVLAGFQLSLVLFCAGTVFAVLAVDPSIQSENGFWEAAANLFVVAVGLLLAERVVRTVRNSDSWGVRSIPMRSHSE</sequence>
<feature type="transmembrane region" description="Helical" evidence="1">
    <location>
        <begin position="125"/>
        <end position="146"/>
    </location>
</feature>
<keyword evidence="1" id="KW-0812">Transmembrane</keyword>
<dbReference type="OrthoDB" id="275362at2157"/>
<reference evidence="2 3" key="1">
    <citation type="submission" date="2018-10" db="EMBL/GenBank/DDBJ databases">
        <title>Natronolimnobius sp. XQ-INN 246 isolated from Inner Mongolia Autonomous Region of China.</title>
        <authorList>
            <person name="Xue Q."/>
        </authorList>
    </citation>
    <scope>NUCLEOTIDE SEQUENCE [LARGE SCALE GENOMIC DNA]</scope>
    <source>
        <strain evidence="2 3">XQ-INN 246</strain>
    </source>
</reference>
<proteinExistence type="predicted"/>
<feature type="transmembrane region" description="Helical" evidence="1">
    <location>
        <begin position="158"/>
        <end position="175"/>
    </location>
</feature>